<protein>
    <recommendedName>
        <fullName evidence="3">Fimbrillin-A associated anchor protein Mfa1 and Mfa2</fullName>
    </recommendedName>
</protein>
<evidence type="ECO:0000313" key="2">
    <source>
        <dbReference type="Proteomes" id="UP000638732"/>
    </source>
</evidence>
<proteinExistence type="predicted"/>
<reference evidence="1" key="2">
    <citation type="submission" date="2020-10" db="EMBL/GenBank/DDBJ databases">
        <title>Mucilaginibacter sp. nov., isolated from soil.</title>
        <authorList>
            <person name="Jeon C.O."/>
        </authorList>
    </citation>
    <scope>NUCLEOTIDE SEQUENCE</scope>
    <source>
        <strain evidence="1">R11</strain>
    </source>
</reference>
<evidence type="ECO:0000313" key="1">
    <source>
        <dbReference type="EMBL" id="NCD67997.1"/>
    </source>
</evidence>
<gene>
    <name evidence="1" type="ORF">GSY63_01360</name>
</gene>
<sequence length="328" mass="36663">MNRYHFVFLIVCMISSSCKKDNSSHKSPDSQAPTPANAAFVPISFTVPQFSTTTKPLGSVKTTNALRDQIKYLYYVVYKGNISDKNYGLTPFRQIVQQAADADFGTITDSLPPGHYGIYFVGSQAAGRIYGAHITYTDETNKYNPVFTFDSNTFSENTFYKKLDTTINAKVNQSVSLTRIVGKVIIHITDTIPSNAAKFRLNFENFPPGLDLTYGEGLYDDNGHPTASLLYDIPAASLGKRDVEVSAAAWRYSYTEISLDCLDKNDHVIVHNIMPRAQFDRYISIDSNKQYVFTGELFAKSTPFTVTINDQWNAPLYGSYSLIPSSKR</sequence>
<evidence type="ECO:0008006" key="3">
    <source>
        <dbReference type="Google" id="ProtNLM"/>
    </source>
</evidence>
<organism evidence="1 2">
    <name type="scientific">Mucilaginibacter agri</name>
    <dbReference type="NCBI Taxonomy" id="2695265"/>
    <lineage>
        <taxon>Bacteria</taxon>
        <taxon>Pseudomonadati</taxon>
        <taxon>Bacteroidota</taxon>
        <taxon>Sphingobacteriia</taxon>
        <taxon>Sphingobacteriales</taxon>
        <taxon>Sphingobacteriaceae</taxon>
        <taxon>Mucilaginibacter</taxon>
    </lineage>
</organism>
<accession>A0A965ZDY2</accession>
<keyword evidence="2" id="KW-1185">Reference proteome</keyword>
<dbReference type="EMBL" id="WWEO01000033">
    <property type="protein sequence ID" value="NCD67997.1"/>
    <property type="molecule type" value="Genomic_DNA"/>
</dbReference>
<comment type="caution">
    <text evidence="1">The sequence shown here is derived from an EMBL/GenBank/DDBJ whole genome shotgun (WGS) entry which is preliminary data.</text>
</comment>
<name>A0A965ZDY2_9SPHI</name>
<dbReference type="RefSeq" id="WP_166584022.1">
    <property type="nucleotide sequence ID" value="NZ_WWEO01000033.1"/>
</dbReference>
<dbReference type="Proteomes" id="UP000638732">
    <property type="component" value="Unassembled WGS sequence"/>
</dbReference>
<reference evidence="1" key="1">
    <citation type="submission" date="2020-01" db="EMBL/GenBank/DDBJ databases">
        <authorList>
            <person name="Seo Y.L."/>
        </authorList>
    </citation>
    <scope>NUCLEOTIDE SEQUENCE</scope>
    <source>
        <strain evidence="1">R11</strain>
    </source>
</reference>
<dbReference type="PROSITE" id="PS51257">
    <property type="entry name" value="PROKAR_LIPOPROTEIN"/>
    <property type="match status" value="1"/>
</dbReference>
<dbReference type="AlphaFoldDB" id="A0A965ZDY2"/>